<dbReference type="InParanoid" id="E2A576"/>
<organism evidence="2">
    <name type="scientific">Camponotus floridanus</name>
    <name type="common">Florida carpenter ant</name>
    <dbReference type="NCBI Taxonomy" id="104421"/>
    <lineage>
        <taxon>Eukaryota</taxon>
        <taxon>Metazoa</taxon>
        <taxon>Ecdysozoa</taxon>
        <taxon>Arthropoda</taxon>
        <taxon>Hexapoda</taxon>
        <taxon>Insecta</taxon>
        <taxon>Pterygota</taxon>
        <taxon>Neoptera</taxon>
        <taxon>Endopterygota</taxon>
        <taxon>Hymenoptera</taxon>
        <taxon>Apocrita</taxon>
        <taxon>Aculeata</taxon>
        <taxon>Formicoidea</taxon>
        <taxon>Formicidae</taxon>
        <taxon>Formicinae</taxon>
        <taxon>Camponotus</taxon>
    </lineage>
</organism>
<protein>
    <submittedName>
        <fullName evidence="1">Uncharacterized protein</fullName>
    </submittedName>
</protein>
<evidence type="ECO:0000313" key="2">
    <source>
        <dbReference type="Proteomes" id="UP000000311"/>
    </source>
</evidence>
<name>E2A576_CAMFO</name>
<accession>E2A576</accession>
<dbReference type="AlphaFoldDB" id="E2A576"/>
<keyword evidence="2" id="KW-1185">Reference proteome</keyword>
<evidence type="ECO:0000313" key="1">
    <source>
        <dbReference type="EMBL" id="EFN71419.1"/>
    </source>
</evidence>
<proteinExistence type="predicted"/>
<reference evidence="1 2" key="1">
    <citation type="journal article" date="2010" name="Science">
        <title>Genomic comparison of the ants Camponotus floridanus and Harpegnathos saltator.</title>
        <authorList>
            <person name="Bonasio R."/>
            <person name="Zhang G."/>
            <person name="Ye C."/>
            <person name="Mutti N.S."/>
            <person name="Fang X."/>
            <person name="Qin N."/>
            <person name="Donahue G."/>
            <person name="Yang P."/>
            <person name="Li Q."/>
            <person name="Li C."/>
            <person name="Zhang P."/>
            <person name="Huang Z."/>
            <person name="Berger S.L."/>
            <person name="Reinberg D."/>
            <person name="Wang J."/>
            <person name="Liebig J."/>
        </authorList>
    </citation>
    <scope>NUCLEOTIDE SEQUENCE [LARGE SCALE GENOMIC DNA]</scope>
    <source>
        <strain evidence="2">C129</strain>
    </source>
</reference>
<dbReference type="EMBL" id="GL436875">
    <property type="protein sequence ID" value="EFN71419.1"/>
    <property type="molecule type" value="Genomic_DNA"/>
</dbReference>
<sequence length="110" mass="12467">MIGRKGAYRGLSRCTAALSKLAHPQQICQRPLCSRRDLRRHPADLVLAHRQNLRRPIRGIRRSIRTPDVNLPGSGIGISVRDSWTEVNVEKGTVGSRRSVRWYFARANPT</sequence>
<dbReference type="Proteomes" id="UP000000311">
    <property type="component" value="Unassembled WGS sequence"/>
</dbReference>
<gene>
    <name evidence="1" type="ORF">EAG_14762</name>
</gene>